<keyword evidence="2" id="KW-1185">Reference proteome</keyword>
<sequence>MTQAVAAIPDDAPADSAQARAARRWSPSWDSAIAYLGGQAHLSSALQRARELRPRQRDSIVMTMREALSPWTERRDIGE</sequence>
<gene>
    <name evidence="1" type="ORF">GCM10023161_42640</name>
</gene>
<dbReference type="Proteomes" id="UP001501417">
    <property type="component" value="Unassembled WGS sequence"/>
</dbReference>
<name>A0ABP8F365_9MYCO</name>
<evidence type="ECO:0000313" key="1">
    <source>
        <dbReference type="EMBL" id="GAA4293867.1"/>
    </source>
</evidence>
<accession>A0ABP8F365</accession>
<evidence type="ECO:0000313" key="2">
    <source>
        <dbReference type="Proteomes" id="UP001501417"/>
    </source>
</evidence>
<organism evidence="1 2">
    <name type="scientific">Mycobacterium paraffinicum</name>
    <dbReference type="NCBI Taxonomy" id="53378"/>
    <lineage>
        <taxon>Bacteria</taxon>
        <taxon>Bacillati</taxon>
        <taxon>Actinomycetota</taxon>
        <taxon>Actinomycetes</taxon>
        <taxon>Mycobacteriales</taxon>
        <taxon>Mycobacteriaceae</taxon>
        <taxon>Mycobacterium</taxon>
    </lineage>
</organism>
<protein>
    <submittedName>
        <fullName evidence="1">Uncharacterized protein</fullName>
    </submittedName>
</protein>
<comment type="caution">
    <text evidence="1">The sequence shown here is derived from an EMBL/GenBank/DDBJ whole genome shotgun (WGS) entry which is preliminary data.</text>
</comment>
<proteinExistence type="predicted"/>
<reference evidence="2" key="1">
    <citation type="journal article" date="2019" name="Int. J. Syst. Evol. Microbiol.">
        <title>The Global Catalogue of Microorganisms (GCM) 10K type strain sequencing project: providing services to taxonomists for standard genome sequencing and annotation.</title>
        <authorList>
            <consortium name="The Broad Institute Genomics Platform"/>
            <consortium name="The Broad Institute Genome Sequencing Center for Infectious Disease"/>
            <person name="Wu L."/>
            <person name="Ma J."/>
        </authorList>
    </citation>
    <scope>NUCLEOTIDE SEQUENCE [LARGE SCALE GENOMIC DNA]</scope>
    <source>
        <strain evidence="2">JCM 17782</strain>
    </source>
</reference>
<dbReference type="EMBL" id="BAABGF010000048">
    <property type="protein sequence ID" value="GAA4293867.1"/>
    <property type="molecule type" value="Genomic_DNA"/>
</dbReference>